<evidence type="ECO:0000313" key="4">
    <source>
        <dbReference type="Proteomes" id="UP000694480"/>
    </source>
</evidence>
<dbReference type="AlphaFoldDB" id="A0A930YUH0"/>
<dbReference type="GO" id="GO:0051082">
    <property type="term" value="F:unfolded protein binding"/>
    <property type="evidence" value="ECO:0007669"/>
    <property type="project" value="InterPro"/>
</dbReference>
<dbReference type="GO" id="GO:0042026">
    <property type="term" value="P:protein refolding"/>
    <property type="evidence" value="ECO:0007669"/>
    <property type="project" value="TreeGrafter"/>
</dbReference>
<dbReference type="Gene3D" id="1.10.287.110">
    <property type="entry name" value="DnaJ domain"/>
    <property type="match status" value="1"/>
</dbReference>
<dbReference type="CDD" id="cd06257">
    <property type="entry name" value="DnaJ"/>
    <property type="match status" value="1"/>
</dbReference>
<dbReference type="EMBL" id="JADKYY010000002">
    <property type="protein sequence ID" value="MBF5026576.1"/>
    <property type="molecule type" value="Genomic_DNA"/>
</dbReference>
<dbReference type="Pfam" id="PF01556">
    <property type="entry name" value="DnaJ_C"/>
    <property type="match status" value="1"/>
</dbReference>
<dbReference type="GO" id="GO:0005737">
    <property type="term" value="C:cytoplasm"/>
    <property type="evidence" value="ECO:0007669"/>
    <property type="project" value="TreeGrafter"/>
</dbReference>
<dbReference type="Pfam" id="PF00226">
    <property type="entry name" value="DnaJ"/>
    <property type="match status" value="1"/>
</dbReference>
<accession>A0A930YUH0</accession>
<dbReference type="SUPFAM" id="SSF46565">
    <property type="entry name" value="Chaperone J-domain"/>
    <property type="match status" value="1"/>
</dbReference>
<evidence type="ECO:0000256" key="1">
    <source>
        <dbReference type="ARBA" id="ARBA00023186"/>
    </source>
</evidence>
<evidence type="ECO:0000313" key="3">
    <source>
        <dbReference type="EMBL" id="MBF5026576.1"/>
    </source>
</evidence>
<dbReference type="CDD" id="cd10747">
    <property type="entry name" value="DnaJ_C"/>
    <property type="match status" value="1"/>
</dbReference>
<name>A0A930YUH0_9FLAO</name>
<reference evidence="3" key="1">
    <citation type="submission" date="2020-11" db="EMBL/GenBank/DDBJ databases">
        <title>Genome seq and assembly of Planobacterium sp.</title>
        <authorList>
            <person name="Chhetri G."/>
        </authorList>
    </citation>
    <scope>NUCLEOTIDE SEQUENCE</scope>
    <source>
        <strain evidence="3">GCR5</strain>
    </source>
</reference>
<proteinExistence type="predicted"/>
<dbReference type="PROSITE" id="PS00636">
    <property type="entry name" value="DNAJ_1"/>
    <property type="match status" value="1"/>
</dbReference>
<dbReference type="InterPro" id="IPR018253">
    <property type="entry name" value="DnaJ_domain_CS"/>
</dbReference>
<comment type="caution">
    <text evidence="3">The sequence shown here is derived from an EMBL/GenBank/DDBJ whole genome shotgun (WGS) entry which is preliminary data.</text>
</comment>
<dbReference type="FunFam" id="2.60.260.20:FF:000013">
    <property type="entry name" value="DnaJ subfamily B member 11"/>
    <property type="match status" value="1"/>
</dbReference>
<dbReference type="PANTHER" id="PTHR43096">
    <property type="entry name" value="DNAJ HOMOLOG 1, MITOCHONDRIAL-RELATED"/>
    <property type="match status" value="1"/>
</dbReference>
<feature type="domain" description="J" evidence="2">
    <location>
        <begin position="5"/>
        <end position="70"/>
    </location>
</feature>
<dbReference type="Gene3D" id="2.60.260.20">
    <property type="entry name" value="Urease metallochaperone UreE, N-terminal domain"/>
    <property type="match status" value="2"/>
</dbReference>
<protein>
    <submittedName>
        <fullName evidence="3">J domain-containing protein</fullName>
    </submittedName>
</protein>
<dbReference type="PRINTS" id="PR00625">
    <property type="entry name" value="JDOMAIN"/>
</dbReference>
<dbReference type="SUPFAM" id="SSF49493">
    <property type="entry name" value="HSP40/DnaJ peptide-binding domain"/>
    <property type="match status" value="2"/>
</dbReference>
<sequence>MAFIDYYKILGVDKSASADDIKKAYRKLARKYHPDLNPGDKLAEQKFKEVNEANEVLANADNRKKYDQYGEHWKEGEAFEKERSRRKASSDFDDFTYHQYGGESDFSDFFQSMFGGASFSGQNSGQGFGKFKGHDIAAEVSLDLEEILSTHKRTFDIQGKKVRITIPAGISHGQKIKLSGYGYPGQNGGPAGDLFITFLVGEHGTFKRMDTSLLADIAVDAFTAMVGGEVNFERFGDILKVKIKPNTQEGTILRLKGKGLPAYKKPEVIGDLLLTVRIKVPRDIAEEDKEIIENLRKKYSNG</sequence>
<dbReference type="InterPro" id="IPR001623">
    <property type="entry name" value="DnaJ_domain"/>
</dbReference>
<dbReference type="InterPro" id="IPR008971">
    <property type="entry name" value="HSP40/DnaJ_pept-bd"/>
</dbReference>
<keyword evidence="1" id="KW-0143">Chaperone</keyword>
<gene>
    <name evidence="3" type="ORF">IC612_02035</name>
</gene>
<evidence type="ECO:0000259" key="2">
    <source>
        <dbReference type="PROSITE" id="PS50076"/>
    </source>
</evidence>
<organism evidence="3 4">
    <name type="scientific">Planobacterium oryzisoli</name>
    <dbReference type="NCBI Taxonomy" id="2771435"/>
    <lineage>
        <taxon>Bacteria</taxon>
        <taxon>Pseudomonadati</taxon>
        <taxon>Bacteroidota</taxon>
        <taxon>Flavobacteriia</taxon>
        <taxon>Flavobacteriales</taxon>
        <taxon>Weeksellaceae</taxon>
        <taxon>Chryseobacterium group</taxon>
        <taxon>Chryseobacterium</taxon>
    </lineage>
</organism>
<dbReference type="SMART" id="SM00271">
    <property type="entry name" value="DnaJ"/>
    <property type="match status" value="1"/>
</dbReference>
<keyword evidence="4" id="KW-1185">Reference proteome</keyword>
<dbReference type="PROSITE" id="PS50076">
    <property type="entry name" value="DNAJ_2"/>
    <property type="match status" value="1"/>
</dbReference>
<dbReference type="InterPro" id="IPR002939">
    <property type="entry name" value="DnaJ_C"/>
</dbReference>
<dbReference type="InterPro" id="IPR036869">
    <property type="entry name" value="J_dom_sf"/>
</dbReference>
<dbReference type="PANTHER" id="PTHR43096:SF52">
    <property type="entry name" value="DNAJ HOMOLOG 1, MITOCHONDRIAL-RELATED"/>
    <property type="match status" value="1"/>
</dbReference>
<dbReference type="RefSeq" id="WP_194738510.1">
    <property type="nucleotide sequence ID" value="NZ_JADKYY010000002.1"/>
</dbReference>
<dbReference type="Proteomes" id="UP000694480">
    <property type="component" value="Unassembled WGS sequence"/>
</dbReference>